<dbReference type="Proteomes" id="UP000190198">
    <property type="component" value="Unassembled WGS sequence"/>
</dbReference>
<dbReference type="OrthoDB" id="5526311at2"/>
<evidence type="ECO:0000313" key="3">
    <source>
        <dbReference type="Proteomes" id="UP000190198"/>
    </source>
</evidence>
<dbReference type="EMBL" id="MPRK01000225">
    <property type="protein sequence ID" value="OOZ38073.1"/>
    <property type="molecule type" value="Genomic_DNA"/>
</dbReference>
<dbReference type="SUPFAM" id="SSF49785">
    <property type="entry name" value="Galactose-binding domain-like"/>
    <property type="match status" value="1"/>
</dbReference>
<dbReference type="RefSeq" id="WP_135568212.1">
    <property type="nucleotide sequence ID" value="NZ_MPRK01000225.1"/>
</dbReference>
<feature type="non-terminal residue" evidence="2">
    <location>
        <position position="1"/>
    </location>
</feature>
<dbReference type="AlphaFoldDB" id="A0A1T2KZ07"/>
<accession>A0A1T2KZ07</accession>
<feature type="domain" description="F5/8 type C" evidence="1">
    <location>
        <begin position="52"/>
        <end position="179"/>
    </location>
</feature>
<comment type="caution">
    <text evidence="2">The sequence shown here is derived from an EMBL/GenBank/DDBJ whole genome shotgun (WGS) entry which is preliminary data.</text>
</comment>
<dbReference type="InterPro" id="IPR000421">
    <property type="entry name" value="FA58C"/>
</dbReference>
<gene>
    <name evidence="2" type="ORF">BOW52_09415</name>
</gene>
<reference evidence="2 3" key="1">
    <citation type="submission" date="2016-11" db="EMBL/GenBank/DDBJ databases">
        <title>Mixed transmission modes and dynamic genome evolution in an obligate animal-bacterial symbiosis.</title>
        <authorList>
            <person name="Russell S.L."/>
            <person name="Corbett-Detig R.B."/>
            <person name="Cavanaugh C.M."/>
        </authorList>
    </citation>
    <scope>NUCLEOTIDE SEQUENCE [LARGE SCALE GENOMIC DNA]</scope>
    <source>
        <strain evidence="2">Sp-SM6</strain>
    </source>
</reference>
<evidence type="ECO:0000313" key="2">
    <source>
        <dbReference type="EMBL" id="OOZ38073.1"/>
    </source>
</evidence>
<dbReference type="Gene3D" id="2.60.120.260">
    <property type="entry name" value="Galactose-binding domain-like"/>
    <property type="match status" value="1"/>
</dbReference>
<dbReference type="PROSITE" id="PS50022">
    <property type="entry name" value="FA58C_3"/>
    <property type="match status" value="1"/>
</dbReference>
<protein>
    <recommendedName>
        <fullName evidence="1">F5/8 type C domain-containing protein</fullName>
    </recommendedName>
</protein>
<proteinExistence type="predicted"/>
<dbReference type="Pfam" id="PF00754">
    <property type="entry name" value="F5_F8_type_C"/>
    <property type="match status" value="1"/>
</dbReference>
<dbReference type="InterPro" id="IPR008979">
    <property type="entry name" value="Galactose-bd-like_sf"/>
</dbReference>
<keyword evidence="3" id="KW-1185">Reference proteome</keyword>
<sequence length="179" mass="19010">ALAHVRKTVSPSGYRGLRAFDSLSLARSGSSNFVEKSGTVSELAPACEIGEALFPLENPDPGGVAGWTATASSISTELGDWDAGHMIDNRVNTYWLSETNTLDPGHFITVDMGSTKTIAGLQYFYNDENSDGAIEEFEVLASTDGVNFIAVTTGQLATDVKPLHSILSLTPRSVRVITG</sequence>
<name>A0A1T2KZ07_9GAMM</name>
<evidence type="ECO:0000259" key="1">
    <source>
        <dbReference type="PROSITE" id="PS50022"/>
    </source>
</evidence>
<organism evidence="2 3">
    <name type="scientific">Solemya elarraichensis gill symbiont</name>
    <dbReference type="NCBI Taxonomy" id="1918949"/>
    <lineage>
        <taxon>Bacteria</taxon>
        <taxon>Pseudomonadati</taxon>
        <taxon>Pseudomonadota</taxon>
        <taxon>Gammaproteobacteria</taxon>
        <taxon>sulfur-oxidizing symbionts</taxon>
    </lineage>
</organism>